<comment type="caution">
    <text evidence="2">The sequence shown here is derived from an EMBL/GenBank/DDBJ whole genome shotgun (WGS) entry which is preliminary data.</text>
</comment>
<name>A0ABP2XQN8_9NEIS</name>
<protein>
    <submittedName>
        <fullName evidence="2">Uncharacterized protein</fullName>
    </submittedName>
</protein>
<feature type="region of interest" description="Disordered" evidence="1">
    <location>
        <begin position="98"/>
        <end position="146"/>
    </location>
</feature>
<feature type="compositionally biased region" description="Pro residues" evidence="1">
    <location>
        <begin position="112"/>
        <end position="122"/>
    </location>
</feature>
<evidence type="ECO:0000256" key="1">
    <source>
        <dbReference type="SAM" id="MobiDB-lite"/>
    </source>
</evidence>
<evidence type="ECO:0000313" key="2">
    <source>
        <dbReference type="EMBL" id="ERE13938.1"/>
    </source>
</evidence>
<gene>
    <name evidence="2" type="ORF">O166_04230</name>
</gene>
<dbReference type="Proteomes" id="UP000016426">
    <property type="component" value="Unassembled WGS sequence"/>
</dbReference>
<sequence length="146" mass="15009">MSKQVLLSGDQVLCKGLMGQAILLAPVPLPLKGSGNKLKVGGKPVVVEGDISKPKLPAPYMAGAFVIPGVLLLQADKEKSGQLSTKLKVRGKKVLLKAAAPIKGKRTAPAMKPNPPPAPPQPDSNSEYQAPQGGTPVAPPGKLKTA</sequence>
<proteinExistence type="predicted"/>
<dbReference type="RefSeq" id="WP_021476246.1">
    <property type="nucleotide sequence ID" value="NZ_AVPH01000113.1"/>
</dbReference>
<dbReference type="InterPro" id="IPR045362">
    <property type="entry name" value="CIS_spike_tip"/>
</dbReference>
<keyword evidence="3" id="KW-1185">Reference proteome</keyword>
<reference evidence="2 3" key="1">
    <citation type="journal article" date="2013" name="Genome Announc.">
        <title>Genome Sequence of the Pigment-Producing Bacterium Pseudogulbenkiania ferrooxidans, Isolated from Loktak Lake.</title>
        <authorList>
            <person name="Puranik S."/>
            <person name="Talkal R."/>
            <person name="Qureshi A."/>
            <person name="Khardenavis A."/>
            <person name="Kapley A."/>
            <person name="Purohit H.J."/>
        </authorList>
    </citation>
    <scope>NUCLEOTIDE SEQUENCE [LARGE SCALE GENOMIC DNA]</scope>
    <source>
        <strain evidence="2 3">EGD-HP2</strain>
    </source>
</reference>
<dbReference type="EMBL" id="AVPH01000113">
    <property type="protein sequence ID" value="ERE13938.1"/>
    <property type="molecule type" value="Genomic_DNA"/>
</dbReference>
<evidence type="ECO:0000313" key="3">
    <source>
        <dbReference type="Proteomes" id="UP000016426"/>
    </source>
</evidence>
<dbReference type="Pfam" id="PF19267">
    <property type="entry name" value="CIS_spike_tip"/>
    <property type="match status" value="1"/>
</dbReference>
<organism evidence="2 3">
    <name type="scientific">Pseudogulbenkiania ferrooxidans EGD-HP2</name>
    <dbReference type="NCBI Taxonomy" id="1388764"/>
    <lineage>
        <taxon>Bacteria</taxon>
        <taxon>Pseudomonadati</taxon>
        <taxon>Pseudomonadota</taxon>
        <taxon>Betaproteobacteria</taxon>
        <taxon>Neisseriales</taxon>
        <taxon>Chromobacteriaceae</taxon>
        <taxon>Pseudogulbenkiania</taxon>
    </lineage>
</organism>
<accession>A0ABP2XQN8</accession>